<protein>
    <submittedName>
        <fullName evidence="2">Uncharacterized protein</fullName>
    </submittedName>
</protein>
<dbReference type="AlphaFoldDB" id="A0A8S2TAC4"/>
<name>A0A8S2TAC4_9BILA</name>
<reference evidence="2" key="1">
    <citation type="submission" date="2021-02" db="EMBL/GenBank/DDBJ databases">
        <authorList>
            <person name="Nowell W R."/>
        </authorList>
    </citation>
    <scope>NUCLEOTIDE SEQUENCE</scope>
</reference>
<comment type="caution">
    <text evidence="2">The sequence shown here is derived from an EMBL/GenBank/DDBJ whole genome shotgun (WGS) entry which is preliminary data.</text>
</comment>
<accession>A0A8S2TAC4</accession>
<evidence type="ECO:0000256" key="1">
    <source>
        <dbReference type="SAM" id="MobiDB-lite"/>
    </source>
</evidence>
<gene>
    <name evidence="2" type="ORF">SMN809_LOCUS24800</name>
</gene>
<proteinExistence type="predicted"/>
<dbReference type="Proteomes" id="UP000676336">
    <property type="component" value="Unassembled WGS sequence"/>
</dbReference>
<feature type="region of interest" description="Disordered" evidence="1">
    <location>
        <begin position="1"/>
        <end position="44"/>
    </location>
</feature>
<dbReference type="EMBL" id="CAJOBI010030513">
    <property type="protein sequence ID" value="CAF4270220.1"/>
    <property type="molecule type" value="Genomic_DNA"/>
</dbReference>
<evidence type="ECO:0000313" key="2">
    <source>
        <dbReference type="EMBL" id="CAF4270220.1"/>
    </source>
</evidence>
<sequence length="78" mass="8191">MIAGMQLPQSMAAAQHRSGTMANLTNRSGMQMTARPVPTPGQMMAGGAIRAQAGMQQQNTAYTRTARNLPQNNVGGFG</sequence>
<evidence type="ECO:0000313" key="3">
    <source>
        <dbReference type="Proteomes" id="UP000676336"/>
    </source>
</evidence>
<organism evidence="2 3">
    <name type="scientific">Rotaria magnacalcarata</name>
    <dbReference type="NCBI Taxonomy" id="392030"/>
    <lineage>
        <taxon>Eukaryota</taxon>
        <taxon>Metazoa</taxon>
        <taxon>Spiralia</taxon>
        <taxon>Gnathifera</taxon>
        <taxon>Rotifera</taxon>
        <taxon>Eurotatoria</taxon>
        <taxon>Bdelloidea</taxon>
        <taxon>Philodinida</taxon>
        <taxon>Philodinidae</taxon>
        <taxon>Rotaria</taxon>
    </lineage>
</organism>
<feature type="compositionally biased region" description="Polar residues" evidence="1">
    <location>
        <begin position="17"/>
        <end position="31"/>
    </location>
</feature>
<feature type="non-terminal residue" evidence="2">
    <location>
        <position position="78"/>
    </location>
</feature>
<feature type="non-terminal residue" evidence="2">
    <location>
        <position position="1"/>
    </location>
</feature>